<dbReference type="SUPFAM" id="SSF52540">
    <property type="entry name" value="P-loop containing nucleoside triphosphate hydrolases"/>
    <property type="match status" value="1"/>
</dbReference>
<dbReference type="Gene3D" id="3.40.50.300">
    <property type="entry name" value="P-loop containing nucleotide triphosphate hydrolases"/>
    <property type="match status" value="2"/>
</dbReference>
<dbReference type="EMBL" id="CYYA01000001">
    <property type="protein sequence ID" value="CUM69655.1"/>
    <property type="molecule type" value="Genomic_DNA"/>
</dbReference>
<organism evidence="5 6">
    <name type="scientific">Eubacterium ramulus</name>
    <dbReference type="NCBI Taxonomy" id="39490"/>
    <lineage>
        <taxon>Bacteria</taxon>
        <taxon>Bacillati</taxon>
        <taxon>Bacillota</taxon>
        <taxon>Clostridia</taxon>
        <taxon>Eubacteriales</taxon>
        <taxon>Eubacteriaceae</taxon>
        <taxon>Eubacterium</taxon>
    </lineage>
</organism>
<proteinExistence type="predicted"/>
<dbReference type="GO" id="GO:0009338">
    <property type="term" value="C:exodeoxyribonuclease V complex"/>
    <property type="evidence" value="ECO:0007669"/>
    <property type="project" value="TreeGrafter"/>
</dbReference>
<gene>
    <name evidence="5" type="primary">recD_1</name>
    <name evidence="5" type="ORF">ERS852448_00040</name>
</gene>
<evidence type="ECO:0000256" key="1">
    <source>
        <dbReference type="ARBA" id="ARBA00022741"/>
    </source>
</evidence>
<dbReference type="PANTHER" id="PTHR43788:SF6">
    <property type="entry name" value="DNA HELICASE B"/>
    <property type="match status" value="1"/>
</dbReference>
<dbReference type="InterPro" id="IPR050534">
    <property type="entry name" value="Coronavir_polyprotein_1ab"/>
</dbReference>
<dbReference type="AlphaFoldDB" id="A0A173QVM4"/>
<dbReference type="Pfam" id="PF13604">
    <property type="entry name" value="AAA_30"/>
    <property type="match status" value="1"/>
</dbReference>
<dbReference type="Proteomes" id="UP000095492">
    <property type="component" value="Unassembled WGS sequence"/>
</dbReference>
<keyword evidence="1" id="KW-0547">Nucleotide-binding</keyword>
<evidence type="ECO:0000256" key="2">
    <source>
        <dbReference type="ARBA" id="ARBA00022840"/>
    </source>
</evidence>
<feature type="domain" description="ATP-dependent RecD2 DNA helicase SH3" evidence="4">
    <location>
        <begin position="133"/>
        <end position="195"/>
    </location>
</feature>
<dbReference type="Pfam" id="PF13538">
    <property type="entry name" value="UvrD_C_2"/>
    <property type="match status" value="1"/>
</dbReference>
<sequence>MVSMQLLYALLKALDKGTRLVLIGDCDQLPSVQAGNVFADLIGSQVFPVTYLTKTFRQKQGSAILTNASCVNRGRGRFLWNTDCMLCQTWQEEDTLDGLLQVIRALQKQGISSKAMQVLTPFRSKTKLGCIQLNRVLQELMNPKTAGTVELLVGSRCFRKGDKVMHLENEEDVSNGDVGYITEINQTERKLTILYETGVERTYTSEEFSMLELAYALTVHKAQGSEYDCVILPFTKIFGRMRQKNLLYTAMTRARKKLVIVGNEETLWYASGNRMERRNSYLGFRLMDGNRMRKVAHNERKLKTVI</sequence>
<dbReference type="CDD" id="cd18809">
    <property type="entry name" value="SF1_C_RecD"/>
    <property type="match status" value="1"/>
</dbReference>
<keyword evidence="2" id="KW-0067">ATP-binding</keyword>
<protein>
    <submittedName>
        <fullName evidence="5">Exodeoxyribonuclease V alpha chain</fullName>
        <ecNumber evidence="5">3.1.11.5</ecNumber>
    </submittedName>
</protein>
<dbReference type="EC" id="3.1.11.5" evidence="5"/>
<reference evidence="5 6" key="1">
    <citation type="submission" date="2015-09" db="EMBL/GenBank/DDBJ databases">
        <authorList>
            <consortium name="Pathogen Informatics"/>
        </authorList>
    </citation>
    <scope>NUCLEOTIDE SEQUENCE [LARGE SCALE GENOMIC DNA]</scope>
    <source>
        <strain evidence="5 6">2789STDY5608891</strain>
    </source>
</reference>
<dbReference type="InterPro" id="IPR027785">
    <property type="entry name" value="UvrD-like_helicase_C"/>
</dbReference>
<evidence type="ECO:0000313" key="6">
    <source>
        <dbReference type="Proteomes" id="UP000095492"/>
    </source>
</evidence>
<dbReference type="Pfam" id="PF18335">
    <property type="entry name" value="SH3_13"/>
    <property type="match status" value="1"/>
</dbReference>
<dbReference type="GO" id="GO:0006310">
    <property type="term" value="P:DNA recombination"/>
    <property type="evidence" value="ECO:0007669"/>
    <property type="project" value="TreeGrafter"/>
</dbReference>
<keyword evidence="5" id="KW-0378">Hydrolase</keyword>
<dbReference type="GO" id="GO:0017116">
    <property type="term" value="F:single-stranded DNA helicase activity"/>
    <property type="evidence" value="ECO:0007669"/>
    <property type="project" value="TreeGrafter"/>
</dbReference>
<evidence type="ECO:0000259" key="4">
    <source>
        <dbReference type="Pfam" id="PF18335"/>
    </source>
</evidence>
<dbReference type="STRING" id="39490.ERS852448_00040"/>
<dbReference type="GO" id="GO:0005524">
    <property type="term" value="F:ATP binding"/>
    <property type="evidence" value="ECO:0007669"/>
    <property type="project" value="UniProtKB-KW"/>
</dbReference>
<accession>A0A173QVM4</accession>
<feature type="domain" description="UvrD-like helicase C-terminal" evidence="3">
    <location>
        <begin position="213"/>
        <end position="261"/>
    </location>
</feature>
<dbReference type="Gene3D" id="2.30.30.940">
    <property type="match status" value="1"/>
</dbReference>
<dbReference type="PANTHER" id="PTHR43788">
    <property type="entry name" value="DNA2/NAM7 HELICASE FAMILY MEMBER"/>
    <property type="match status" value="1"/>
</dbReference>
<dbReference type="InterPro" id="IPR027417">
    <property type="entry name" value="P-loop_NTPase"/>
</dbReference>
<dbReference type="InterPro" id="IPR041451">
    <property type="entry name" value="RecD2_SH13"/>
</dbReference>
<name>A0A173QVM4_EUBRA</name>
<dbReference type="GO" id="GO:0008854">
    <property type="term" value="F:exodeoxyribonuclease V activity"/>
    <property type="evidence" value="ECO:0007669"/>
    <property type="project" value="UniProtKB-EC"/>
</dbReference>
<evidence type="ECO:0000259" key="3">
    <source>
        <dbReference type="Pfam" id="PF13538"/>
    </source>
</evidence>
<evidence type="ECO:0000313" key="5">
    <source>
        <dbReference type="EMBL" id="CUM69655.1"/>
    </source>
</evidence>